<dbReference type="AlphaFoldDB" id="A0A177ZIS5"/>
<dbReference type="Gene3D" id="2.60.120.430">
    <property type="entry name" value="Galactose-binding lectin"/>
    <property type="match status" value="1"/>
</dbReference>
<dbReference type="Pfam" id="PF00149">
    <property type="entry name" value="Metallophos"/>
    <property type="match status" value="1"/>
</dbReference>
<evidence type="ECO:0000313" key="2">
    <source>
        <dbReference type="EMBL" id="OAK67379.1"/>
    </source>
</evidence>
<dbReference type="RefSeq" id="WP_064468771.1">
    <property type="nucleotide sequence ID" value="NZ_LDJR01000060.1"/>
</dbReference>
<feature type="domain" description="Calcineurin-like phosphoesterase" evidence="1">
    <location>
        <begin position="377"/>
        <end position="555"/>
    </location>
</feature>
<protein>
    <recommendedName>
        <fullName evidence="1">Calcineurin-like phosphoesterase domain-containing protein</fullName>
    </recommendedName>
</protein>
<proteinExistence type="predicted"/>
<accession>A0A177ZIS5</accession>
<comment type="caution">
    <text evidence="2">The sequence shown here is derived from an EMBL/GenBank/DDBJ whole genome shotgun (WGS) entry which is preliminary data.</text>
</comment>
<evidence type="ECO:0000259" key="1">
    <source>
        <dbReference type="Pfam" id="PF00149"/>
    </source>
</evidence>
<gene>
    <name evidence="2" type="ORF">ABB05_19725</name>
</gene>
<keyword evidence="3" id="KW-1185">Reference proteome</keyword>
<dbReference type="InterPro" id="IPR051918">
    <property type="entry name" value="STPP_CPPED1"/>
</dbReference>
<dbReference type="PANTHER" id="PTHR43143">
    <property type="entry name" value="METALLOPHOSPHOESTERASE, CALCINEURIN SUPERFAMILY"/>
    <property type="match status" value="1"/>
</dbReference>
<dbReference type="EMBL" id="LDJR01000060">
    <property type="protein sequence ID" value="OAK67379.1"/>
    <property type="molecule type" value="Genomic_DNA"/>
</dbReference>
<dbReference type="Proteomes" id="UP000077881">
    <property type="component" value="Unassembled WGS sequence"/>
</dbReference>
<dbReference type="InterPro" id="IPR029052">
    <property type="entry name" value="Metallo-depent_PP-like"/>
</dbReference>
<evidence type="ECO:0000313" key="3">
    <source>
        <dbReference type="Proteomes" id="UP000077881"/>
    </source>
</evidence>
<dbReference type="Gene3D" id="3.60.21.10">
    <property type="match status" value="1"/>
</dbReference>
<name>A0A177ZIS5_9BACI</name>
<dbReference type="GO" id="GO:0016787">
    <property type="term" value="F:hydrolase activity"/>
    <property type="evidence" value="ECO:0007669"/>
    <property type="project" value="InterPro"/>
</dbReference>
<organism evidence="2 3">
    <name type="scientific">Lederbergia galactosidilytica</name>
    <dbReference type="NCBI Taxonomy" id="217031"/>
    <lineage>
        <taxon>Bacteria</taxon>
        <taxon>Bacillati</taxon>
        <taxon>Bacillota</taxon>
        <taxon>Bacilli</taxon>
        <taxon>Bacillales</taxon>
        <taxon>Bacillaceae</taxon>
        <taxon>Lederbergia</taxon>
    </lineage>
</organism>
<reference evidence="2 3" key="1">
    <citation type="submission" date="2015-05" db="EMBL/GenBank/DDBJ databases">
        <title>Comparison of genome.</title>
        <authorList>
            <person name="Zheng Z."/>
            <person name="Sun M."/>
        </authorList>
    </citation>
    <scope>NUCLEOTIDE SEQUENCE [LARGE SCALE GENOMIC DNA]</scope>
    <source>
        <strain evidence="2 3">G25-74</strain>
    </source>
</reference>
<dbReference type="SUPFAM" id="SSF56300">
    <property type="entry name" value="Metallo-dependent phosphatases"/>
    <property type="match status" value="1"/>
</dbReference>
<dbReference type="STRING" id="217031.ABB05_19725"/>
<sequence length="699" mass="80350">MDEKEKILDDFEHRDQSRYLTNHQFVSSYDLSLSKEQAKFGQFSLKLFYHFGGWKSGNGAMYIRFKEDFITERMPEKLGLWVYGDGHSPWLRATLLDGHGERKWVNLTSGNINWRGWKYIDTPIDPNWVLPLRLEQIYAVEQNKELQGNRDYTGCFYLDHLRFVYEDLEDLSGPEFRNIQPVTPVIYRNHFIFSTKVVDMQTGVDPHSIKVKVNNKQVDFTYDSENQEITYSFQRLKAGYYHVYAEARDHAGNLSIPCVNQTYRIDLSPDLDPPLLSQITPVETVVERTQTPRITFHLSDQKSGVDPGTIEVLLNEEGLEVYFDADTGWGYALPIRKLENGTHILEITAKDYAGNQIAQLRKFQIQALPEPIGKQEILIIPDTHSFDCGMRAFQLSARRKPDFIIQMGDMVDQALQAEYEKLPIIFSNMGRKIPIFMTPGNHEAFQGDLNLYRGMFGSPTYHFVNGETMFVFLNSAIDQSITASDSTQFHYLQRILAEQQNKNVVIITHVPTRDDFGTAHQMEQKDARELERILKCYKEKHPSVAIKVLFGHLHVLRQWELAGIDYIVTGNSAAKGYVGPEKGNILGQGLLIIHQDATMEYQFIPYRQSIYLIHERVKNGRLHLRVGEKVRPQLMLSPEGTGTDLGKYSAIPKKWISDHGEIAEVDLYGQIEAKSVGITNIRVQIMDQQVILHLEVSHN</sequence>
<dbReference type="PATRIC" id="fig|217031.6.peg.4281"/>
<dbReference type="InterPro" id="IPR004843">
    <property type="entry name" value="Calcineurin-like_PHP"/>
</dbReference>
<dbReference type="PANTHER" id="PTHR43143:SF1">
    <property type="entry name" value="SERINE_THREONINE-PROTEIN PHOSPHATASE CPPED1"/>
    <property type="match status" value="1"/>
</dbReference>